<feature type="compositionally biased region" description="Pro residues" evidence="1">
    <location>
        <begin position="70"/>
        <end position="80"/>
    </location>
</feature>
<reference evidence="2 3" key="1">
    <citation type="submission" date="2015-09" db="EMBL/GenBank/DDBJ databases">
        <title>Draft genome of the parasitic nematode Teladorsagia circumcincta isolate WARC Sus (inbred).</title>
        <authorList>
            <person name="Mitreva M."/>
        </authorList>
    </citation>
    <scope>NUCLEOTIDE SEQUENCE [LARGE SCALE GENOMIC DNA]</scope>
    <source>
        <strain evidence="2 3">S</strain>
    </source>
</reference>
<feature type="region of interest" description="Disordered" evidence="1">
    <location>
        <begin position="65"/>
        <end position="101"/>
    </location>
</feature>
<dbReference type="Proteomes" id="UP000230423">
    <property type="component" value="Unassembled WGS sequence"/>
</dbReference>
<proteinExistence type="predicted"/>
<dbReference type="OrthoDB" id="5871872at2759"/>
<evidence type="ECO:0000313" key="2">
    <source>
        <dbReference type="EMBL" id="PIO71222.1"/>
    </source>
</evidence>
<organism evidence="2 3">
    <name type="scientific">Teladorsagia circumcincta</name>
    <name type="common">Brown stomach worm</name>
    <name type="synonym">Ostertagia circumcincta</name>
    <dbReference type="NCBI Taxonomy" id="45464"/>
    <lineage>
        <taxon>Eukaryota</taxon>
        <taxon>Metazoa</taxon>
        <taxon>Ecdysozoa</taxon>
        <taxon>Nematoda</taxon>
        <taxon>Chromadorea</taxon>
        <taxon>Rhabditida</taxon>
        <taxon>Rhabditina</taxon>
        <taxon>Rhabditomorpha</taxon>
        <taxon>Strongyloidea</taxon>
        <taxon>Trichostrongylidae</taxon>
        <taxon>Teladorsagia</taxon>
    </lineage>
</organism>
<accession>A0A2G9UNC4</accession>
<keyword evidence="3" id="KW-1185">Reference proteome</keyword>
<dbReference type="EMBL" id="KZ346017">
    <property type="protein sequence ID" value="PIO71222.1"/>
    <property type="molecule type" value="Genomic_DNA"/>
</dbReference>
<sequence length="141" mass="15518">MEELNELIYDRVHNKVCRLQWLGENFKRNVMLFAVQKWFTARGLESLSKGTGQSVDLEKSLKRAEVPVRAEPPPPPPPAPASAWGQANSVTAKSKSEVPLTEDGSVGHIGIGKPTTVAAFWRTYTIRHKAIGAVQSVDINL</sequence>
<gene>
    <name evidence="2" type="ORF">TELCIR_06888</name>
</gene>
<evidence type="ECO:0000313" key="3">
    <source>
        <dbReference type="Proteomes" id="UP000230423"/>
    </source>
</evidence>
<evidence type="ECO:0000256" key="1">
    <source>
        <dbReference type="SAM" id="MobiDB-lite"/>
    </source>
</evidence>
<name>A0A2G9UNC4_TELCI</name>
<protein>
    <submittedName>
        <fullName evidence="2">Uncharacterized protein</fullName>
    </submittedName>
</protein>
<dbReference type="AlphaFoldDB" id="A0A2G9UNC4"/>